<evidence type="ECO:0000313" key="3">
    <source>
        <dbReference type="EMBL" id="KAJ6251190.1"/>
    </source>
</evidence>
<sequence length="153" mass="17961">MQDLHQNLDQELLVCFQQYSSLEEIRKELFKNLNSGLYYLSQARFQMGRRSHILNPLSLGNDLVASQRIKINQEEQISLQDQEELENQEKITSPKMILSRFGSTRTPRSLNNSQKSFQETLKVIVKLGEKQIELDKQIKRINSLKKKIVKEKK</sequence>
<reference evidence="2" key="2">
    <citation type="submission" date="2022-08" db="EMBL/GenBank/DDBJ databases">
        <title>Novel sulphate-reducing endosymbionts in the free-living metamonad Anaeramoeba.</title>
        <authorList>
            <person name="Jerlstrom-Hultqvist J."/>
            <person name="Cepicka I."/>
            <person name="Gallot-Lavallee L."/>
            <person name="Salas-Leiva D."/>
            <person name="Curtis B.A."/>
            <person name="Zahonova K."/>
            <person name="Pipaliya S."/>
            <person name="Dacks J."/>
            <person name="Roger A.J."/>
        </authorList>
    </citation>
    <scope>NUCLEOTIDE SEQUENCE</scope>
    <source>
        <strain evidence="2">Busselton2</strain>
    </source>
</reference>
<protein>
    <recommendedName>
        <fullName evidence="1">Vacuolar ATPase assembly protein VMA22</fullName>
    </recommendedName>
</protein>
<name>A0AAV8ACT0_9EUKA</name>
<dbReference type="Proteomes" id="UP001150062">
    <property type="component" value="Unassembled WGS sequence"/>
</dbReference>
<evidence type="ECO:0000313" key="4">
    <source>
        <dbReference type="Proteomes" id="UP001146793"/>
    </source>
</evidence>
<organism evidence="2 4">
    <name type="scientific">Anaeramoeba flamelloides</name>
    <dbReference type="NCBI Taxonomy" id="1746091"/>
    <lineage>
        <taxon>Eukaryota</taxon>
        <taxon>Metamonada</taxon>
        <taxon>Anaeramoebidae</taxon>
        <taxon>Anaeramoeba</taxon>
    </lineage>
</organism>
<comment type="caution">
    <text evidence="2">The sequence shown here is derived from an EMBL/GenBank/DDBJ whole genome shotgun (WGS) entry which is preliminary data.</text>
</comment>
<dbReference type="GO" id="GO:0051082">
    <property type="term" value="F:unfolded protein binding"/>
    <property type="evidence" value="ECO:0007669"/>
    <property type="project" value="TreeGrafter"/>
</dbReference>
<evidence type="ECO:0000313" key="2">
    <source>
        <dbReference type="EMBL" id="KAJ3450746.1"/>
    </source>
</evidence>
<proteinExistence type="predicted"/>
<dbReference type="EMBL" id="JANTQA010000012">
    <property type="protein sequence ID" value="KAJ3450746.1"/>
    <property type="molecule type" value="Genomic_DNA"/>
</dbReference>
<dbReference type="EMBL" id="JAOAOG010000067">
    <property type="protein sequence ID" value="KAJ6251190.1"/>
    <property type="molecule type" value="Genomic_DNA"/>
</dbReference>
<dbReference type="PANTHER" id="PTHR31996:SF2">
    <property type="entry name" value="COILED-COIL DOMAIN-CONTAINING PROTEIN 115"/>
    <property type="match status" value="1"/>
</dbReference>
<gene>
    <name evidence="2" type="ORF">M0812_06932</name>
    <name evidence="3" type="ORF">M0813_15277</name>
</gene>
<evidence type="ECO:0000256" key="1">
    <source>
        <dbReference type="ARBA" id="ARBA00093634"/>
    </source>
</evidence>
<reference evidence="3" key="1">
    <citation type="submission" date="2022-08" db="EMBL/GenBank/DDBJ databases">
        <title>Novel sulfate-reducing endosymbionts in the free-living metamonad Anaeramoeba.</title>
        <authorList>
            <person name="Jerlstrom-Hultqvist J."/>
            <person name="Cepicka I."/>
            <person name="Gallot-Lavallee L."/>
            <person name="Salas-Leiva D."/>
            <person name="Curtis B.A."/>
            <person name="Zahonova K."/>
            <person name="Pipaliya S."/>
            <person name="Dacks J."/>
            <person name="Roger A.J."/>
        </authorList>
    </citation>
    <scope>NUCLEOTIDE SEQUENCE</scope>
    <source>
        <strain evidence="3">Schooner1</strain>
    </source>
</reference>
<dbReference type="AlphaFoldDB" id="A0AAV8ACT0"/>
<keyword evidence="5" id="KW-1185">Reference proteome</keyword>
<dbReference type="GO" id="GO:0070072">
    <property type="term" value="P:vacuolar proton-transporting V-type ATPase complex assembly"/>
    <property type="evidence" value="ECO:0007669"/>
    <property type="project" value="InterPro"/>
</dbReference>
<evidence type="ECO:0000313" key="5">
    <source>
        <dbReference type="Proteomes" id="UP001150062"/>
    </source>
</evidence>
<dbReference type="Proteomes" id="UP001146793">
    <property type="component" value="Unassembled WGS sequence"/>
</dbReference>
<dbReference type="InterPro" id="IPR040357">
    <property type="entry name" value="Vma22/CCDC115"/>
</dbReference>
<dbReference type="PANTHER" id="PTHR31996">
    <property type="entry name" value="COILED-COIL DOMAIN-CONTAINING PROTEIN 115"/>
    <property type="match status" value="1"/>
</dbReference>
<accession>A0AAV8ACT0</accession>